<evidence type="ECO:0000313" key="3">
    <source>
        <dbReference type="Proteomes" id="UP000634529"/>
    </source>
</evidence>
<dbReference type="RefSeq" id="WP_192025205.1">
    <property type="nucleotide sequence ID" value="NZ_JACYTN010000006.1"/>
</dbReference>
<accession>A0ABR9AYT2</accession>
<evidence type="ECO:0000313" key="2">
    <source>
        <dbReference type="EMBL" id="MBD8498848.1"/>
    </source>
</evidence>
<proteinExistence type="predicted"/>
<name>A0ABR9AYT2_9BACL</name>
<evidence type="ECO:0000256" key="1">
    <source>
        <dbReference type="SAM" id="MobiDB-lite"/>
    </source>
</evidence>
<feature type="region of interest" description="Disordered" evidence="1">
    <location>
        <begin position="1"/>
        <end position="34"/>
    </location>
</feature>
<feature type="compositionally biased region" description="Gly residues" evidence="1">
    <location>
        <begin position="73"/>
        <end position="88"/>
    </location>
</feature>
<dbReference type="EMBL" id="JACYTN010000006">
    <property type="protein sequence ID" value="MBD8498848.1"/>
    <property type="molecule type" value="Genomic_DNA"/>
</dbReference>
<keyword evidence="3" id="KW-1185">Reference proteome</keyword>
<gene>
    <name evidence="2" type="ORF">IFO66_11100</name>
</gene>
<comment type="caution">
    <text evidence="2">The sequence shown here is derived from an EMBL/GenBank/DDBJ whole genome shotgun (WGS) entry which is preliminary data.</text>
</comment>
<organism evidence="2 3">
    <name type="scientific">Paenibacillus arenosi</name>
    <dbReference type="NCBI Taxonomy" id="2774142"/>
    <lineage>
        <taxon>Bacteria</taxon>
        <taxon>Bacillati</taxon>
        <taxon>Bacillota</taxon>
        <taxon>Bacilli</taxon>
        <taxon>Bacillales</taxon>
        <taxon>Paenibacillaceae</taxon>
        <taxon>Paenibacillus</taxon>
    </lineage>
</organism>
<feature type="compositionally biased region" description="Basic residues" evidence="1">
    <location>
        <begin position="8"/>
        <end position="19"/>
    </location>
</feature>
<sequence length="110" mass="12155">MGREFENHHKKSKKRKHGNGHGNGNGNGRKKLIDTSVKKSAKKIIKVIEKKVFTVKKVKKFKVNLGTRSHGGSSYGGGSYGGGKSYGGGHKKKHKKHRSDCHHKVYGGEY</sequence>
<feature type="region of interest" description="Disordered" evidence="1">
    <location>
        <begin position="66"/>
        <end position="110"/>
    </location>
</feature>
<protein>
    <submittedName>
        <fullName evidence="2">Uncharacterized protein</fullName>
    </submittedName>
</protein>
<feature type="compositionally biased region" description="Basic residues" evidence="1">
    <location>
        <begin position="89"/>
        <end position="110"/>
    </location>
</feature>
<dbReference type="Proteomes" id="UP000634529">
    <property type="component" value="Unassembled WGS sequence"/>
</dbReference>
<reference evidence="2 3" key="1">
    <citation type="submission" date="2020-09" db="EMBL/GenBank/DDBJ databases">
        <title>Paenibacillus sp. CAU 1523 isolated from sand of Haeundae Beach.</title>
        <authorList>
            <person name="Kim W."/>
        </authorList>
    </citation>
    <scope>NUCLEOTIDE SEQUENCE [LARGE SCALE GENOMIC DNA]</scope>
    <source>
        <strain evidence="2 3">CAU 1523</strain>
    </source>
</reference>